<dbReference type="EMBL" id="LYBM01000006">
    <property type="protein sequence ID" value="ODA35094.1"/>
    <property type="molecule type" value="Genomic_DNA"/>
</dbReference>
<sequence>MKGYQYIDFEFYASAGQILYVDLNDDIEGNKNTLDVLLFHRAFNHSVHLPSQMDTGFSMSLNGTYILRILQMRTFARRGHTNAFVLTLTLN</sequence>
<organism evidence="1 2">
    <name type="scientific">Veronia pacifica</name>
    <dbReference type="NCBI Taxonomy" id="1080227"/>
    <lineage>
        <taxon>Bacteria</taxon>
        <taxon>Pseudomonadati</taxon>
        <taxon>Pseudomonadota</taxon>
        <taxon>Gammaproteobacteria</taxon>
        <taxon>Vibrionales</taxon>
        <taxon>Vibrionaceae</taxon>
        <taxon>Veronia</taxon>
    </lineage>
</organism>
<evidence type="ECO:0000313" key="2">
    <source>
        <dbReference type="Proteomes" id="UP000094936"/>
    </source>
</evidence>
<accession>A0A1C3EPC0</accession>
<comment type="caution">
    <text evidence="1">The sequence shown here is derived from an EMBL/GenBank/DDBJ whole genome shotgun (WGS) entry which is preliminary data.</text>
</comment>
<gene>
    <name evidence="1" type="ORF">A8L45_05300</name>
</gene>
<evidence type="ECO:0008006" key="3">
    <source>
        <dbReference type="Google" id="ProtNLM"/>
    </source>
</evidence>
<name>A0A1C3EPC0_9GAMM</name>
<protein>
    <recommendedName>
        <fullName evidence="3">Peptidase C-terminal archaeal/bacterial domain-containing protein</fullName>
    </recommendedName>
</protein>
<dbReference type="Proteomes" id="UP000094936">
    <property type="component" value="Unassembled WGS sequence"/>
</dbReference>
<proteinExistence type="predicted"/>
<reference evidence="1 2" key="1">
    <citation type="submission" date="2016-05" db="EMBL/GenBank/DDBJ databases">
        <title>Genomic Taxonomy of the Vibrionaceae.</title>
        <authorList>
            <person name="Gomez-Gil B."/>
            <person name="Enciso-Ibarra J."/>
        </authorList>
    </citation>
    <scope>NUCLEOTIDE SEQUENCE [LARGE SCALE GENOMIC DNA]</scope>
    <source>
        <strain evidence="1 2">CAIM 1920</strain>
    </source>
</reference>
<dbReference type="AlphaFoldDB" id="A0A1C3EPC0"/>
<evidence type="ECO:0000313" key="1">
    <source>
        <dbReference type="EMBL" id="ODA35094.1"/>
    </source>
</evidence>
<dbReference type="Gene3D" id="2.60.120.380">
    <property type="match status" value="1"/>
</dbReference>
<keyword evidence="2" id="KW-1185">Reference proteome</keyword>